<protein>
    <submittedName>
        <fullName evidence="2">Uncharacterized protein</fullName>
    </submittedName>
</protein>
<proteinExistence type="predicted"/>
<dbReference type="Proteomes" id="UP001180536">
    <property type="component" value="Unassembled WGS sequence"/>
</dbReference>
<dbReference type="EMBL" id="JAVDXQ010000005">
    <property type="protein sequence ID" value="MDR7298573.1"/>
    <property type="molecule type" value="Genomic_DNA"/>
</dbReference>
<evidence type="ECO:0000313" key="2">
    <source>
        <dbReference type="EMBL" id="MDR7298573.1"/>
    </source>
</evidence>
<comment type="caution">
    <text evidence="2">The sequence shown here is derived from an EMBL/GenBank/DDBJ whole genome shotgun (WGS) entry which is preliminary data.</text>
</comment>
<evidence type="ECO:0000313" key="3">
    <source>
        <dbReference type="Proteomes" id="UP001180536"/>
    </source>
</evidence>
<evidence type="ECO:0000256" key="1">
    <source>
        <dbReference type="SAM" id="MobiDB-lite"/>
    </source>
</evidence>
<keyword evidence="3" id="KW-1185">Reference proteome</keyword>
<organism evidence="2 3">
    <name type="scientific">Pelomonas aquatica</name>
    <dbReference type="NCBI Taxonomy" id="431058"/>
    <lineage>
        <taxon>Bacteria</taxon>
        <taxon>Pseudomonadati</taxon>
        <taxon>Pseudomonadota</taxon>
        <taxon>Betaproteobacteria</taxon>
        <taxon>Burkholderiales</taxon>
        <taxon>Sphaerotilaceae</taxon>
        <taxon>Roseateles</taxon>
    </lineage>
</organism>
<name>A0ABU1ZDD3_9BURK</name>
<feature type="region of interest" description="Disordered" evidence="1">
    <location>
        <begin position="13"/>
        <end position="37"/>
    </location>
</feature>
<feature type="compositionally biased region" description="Low complexity" evidence="1">
    <location>
        <begin position="27"/>
        <end position="36"/>
    </location>
</feature>
<accession>A0ABU1ZDD3</accession>
<sequence length="66" mass="7027">MFVLLLAATAAGAAENRPQKPAKVDAKAAPAASELPARWDRLEPQVVERAARRRGPAVPAFPAERP</sequence>
<gene>
    <name evidence="2" type="ORF">J2X16_003936</name>
</gene>
<reference evidence="2 3" key="1">
    <citation type="submission" date="2023-07" db="EMBL/GenBank/DDBJ databases">
        <title>Sorghum-associated microbial communities from plants grown in Nebraska, USA.</title>
        <authorList>
            <person name="Schachtman D."/>
        </authorList>
    </citation>
    <scope>NUCLEOTIDE SEQUENCE [LARGE SCALE GENOMIC DNA]</scope>
    <source>
        <strain evidence="2 3">BE310</strain>
    </source>
</reference>